<feature type="transmembrane region" description="Helical" evidence="1">
    <location>
        <begin position="191"/>
        <end position="211"/>
    </location>
</feature>
<reference evidence="2 3" key="1">
    <citation type="submission" date="2019-07" db="EMBL/GenBank/DDBJ databases">
        <title>New species of Amycolatopsis and Streptomyces.</title>
        <authorList>
            <person name="Duangmal K."/>
            <person name="Teo W.F.A."/>
            <person name="Lipun K."/>
        </authorList>
    </citation>
    <scope>NUCLEOTIDE SEQUENCE [LARGE SCALE GENOMIC DNA]</scope>
    <source>
        <strain evidence="2 3">TISTR 2346</strain>
    </source>
</reference>
<feature type="transmembrane region" description="Helical" evidence="1">
    <location>
        <begin position="98"/>
        <end position="117"/>
    </location>
</feature>
<keyword evidence="3" id="KW-1185">Reference proteome</keyword>
<feature type="transmembrane region" description="Helical" evidence="1">
    <location>
        <begin position="159"/>
        <end position="179"/>
    </location>
</feature>
<organism evidence="2 3">
    <name type="scientific">Streptomyces phyllanthi</name>
    <dbReference type="NCBI Taxonomy" id="1803180"/>
    <lineage>
        <taxon>Bacteria</taxon>
        <taxon>Bacillati</taxon>
        <taxon>Actinomycetota</taxon>
        <taxon>Actinomycetes</taxon>
        <taxon>Kitasatosporales</taxon>
        <taxon>Streptomycetaceae</taxon>
        <taxon>Streptomyces</taxon>
    </lineage>
</organism>
<dbReference type="PANTHER" id="PTHR40761">
    <property type="entry name" value="CONSERVED INTEGRAL MEMBRANE ALANINE VALINE AND LEUCINE RICH PROTEIN-RELATED"/>
    <property type="match status" value="1"/>
</dbReference>
<keyword evidence="1" id="KW-0812">Transmembrane</keyword>
<dbReference type="RefSeq" id="WP_152787194.1">
    <property type="nucleotide sequence ID" value="NZ_BAABEQ010000157.1"/>
</dbReference>
<dbReference type="AlphaFoldDB" id="A0A5N8W8D7"/>
<dbReference type="OrthoDB" id="3837845at2"/>
<dbReference type="EMBL" id="VJZE01000168">
    <property type="protein sequence ID" value="MPY42668.1"/>
    <property type="molecule type" value="Genomic_DNA"/>
</dbReference>
<keyword evidence="1" id="KW-0472">Membrane</keyword>
<dbReference type="Proteomes" id="UP000326979">
    <property type="component" value="Unassembled WGS sequence"/>
</dbReference>
<evidence type="ECO:0008006" key="4">
    <source>
        <dbReference type="Google" id="ProtNLM"/>
    </source>
</evidence>
<keyword evidence="1" id="KW-1133">Transmembrane helix</keyword>
<evidence type="ECO:0000313" key="3">
    <source>
        <dbReference type="Proteomes" id="UP000326979"/>
    </source>
</evidence>
<name>A0A5N8W8D7_9ACTN</name>
<accession>A0A5N8W8D7</accession>
<gene>
    <name evidence="2" type="ORF">FNH04_23025</name>
</gene>
<proteinExistence type="predicted"/>
<feature type="transmembrane region" description="Helical" evidence="1">
    <location>
        <begin position="129"/>
        <end position="147"/>
    </location>
</feature>
<comment type="caution">
    <text evidence="2">The sequence shown here is derived from an EMBL/GenBank/DDBJ whole genome shotgun (WGS) entry which is preliminary data.</text>
</comment>
<evidence type="ECO:0000256" key="1">
    <source>
        <dbReference type="SAM" id="Phobius"/>
    </source>
</evidence>
<protein>
    <recommendedName>
        <fullName evidence="4">DMT family transporter</fullName>
    </recommendedName>
</protein>
<evidence type="ECO:0000313" key="2">
    <source>
        <dbReference type="EMBL" id="MPY42668.1"/>
    </source>
</evidence>
<feature type="transmembrane region" description="Helical" evidence="1">
    <location>
        <begin position="218"/>
        <end position="240"/>
    </location>
</feature>
<feature type="transmembrane region" description="Helical" evidence="1">
    <location>
        <begin position="246"/>
        <end position="266"/>
    </location>
</feature>
<sequence>MELGLLLALCAAVLMGTATVFQALGARAVAAEGPGAAVRATWQWPFLVGLALDTLGFVSELLSLRSVPLFLVEAAVAGSLAVTAVVAAGMLHIRLRRVEWAAVGAVCCGLALMAVAAGRETGNDGDETMRLAVLAASVGLAVLGWAVSARFGRMRHRAAVLGGMAGAGFGLVAIAARFLPGLTVPDILADPAAYAVVVSGISGYLLLIGALQSGAVTAATAAMVIGQTVGPAVFGIVWLGDSTRHGLGSLAAAGFALSIAGALTLARFGEAEQHSA</sequence>
<dbReference type="PANTHER" id="PTHR40761:SF1">
    <property type="entry name" value="CONSERVED INTEGRAL MEMBRANE ALANINE VALINE AND LEUCINE RICH PROTEIN-RELATED"/>
    <property type="match status" value="1"/>
</dbReference>
<feature type="transmembrane region" description="Helical" evidence="1">
    <location>
        <begin position="69"/>
        <end position="91"/>
    </location>
</feature>